<accession>A0A2Z5QWX8</accession>
<dbReference type="AlphaFoldDB" id="A0A2Z5QWX8"/>
<name>A0A2Z5QWX8_9MICC</name>
<gene>
    <name evidence="1" type="ORF">RA11412_0544</name>
</gene>
<evidence type="ECO:0000313" key="1">
    <source>
        <dbReference type="EMBL" id="BAV86843.1"/>
    </source>
</evidence>
<proteinExistence type="predicted"/>
<dbReference type="Proteomes" id="UP000250241">
    <property type="component" value="Chromosome"/>
</dbReference>
<protein>
    <submittedName>
        <fullName evidence="1">Uncharacterized protein</fullName>
    </submittedName>
</protein>
<sequence length="37" mass="4166">MRDTVLLLCAAYASTMLCEKNGKNRHCTPKLPLPFKT</sequence>
<keyword evidence="2" id="KW-1185">Reference proteome</keyword>
<organism evidence="1 2">
    <name type="scientific">Rothia aeria</name>
    <dbReference type="NCBI Taxonomy" id="172042"/>
    <lineage>
        <taxon>Bacteria</taxon>
        <taxon>Bacillati</taxon>
        <taxon>Actinomycetota</taxon>
        <taxon>Actinomycetes</taxon>
        <taxon>Micrococcales</taxon>
        <taxon>Micrococcaceae</taxon>
        <taxon>Rothia</taxon>
    </lineage>
</organism>
<dbReference type="KEGG" id="raj:RA11412_0544"/>
<dbReference type="EMBL" id="AP017895">
    <property type="protein sequence ID" value="BAV86843.1"/>
    <property type="molecule type" value="Genomic_DNA"/>
</dbReference>
<reference evidence="1 2" key="1">
    <citation type="submission" date="2016-10" db="EMBL/GenBank/DDBJ databases">
        <title>Genome sequence of Rothia aeria strain JCM11412.</title>
        <authorList>
            <person name="Nambu T."/>
        </authorList>
    </citation>
    <scope>NUCLEOTIDE SEQUENCE [LARGE SCALE GENOMIC DNA]</scope>
    <source>
        <strain evidence="1 2">JCM 11412</strain>
    </source>
</reference>
<evidence type="ECO:0000313" key="2">
    <source>
        <dbReference type="Proteomes" id="UP000250241"/>
    </source>
</evidence>